<evidence type="ECO:0000313" key="2">
    <source>
        <dbReference type="Proteomes" id="UP000800035"/>
    </source>
</evidence>
<dbReference type="Proteomes" id="UP000800035">
    <property type="component" value="Unassembled WGS sequence"/>
</dbReference>
<sequence length="417" mass="48120">MGPLPSQRPCTNPLDWNLHANNEGETYIPFQDYVRPEQTNQLDVSFPQFLQLPTELQLRIIRFCNSATLFQLMHVSSATRDEARKLFWSDPGSRYFVHGGWLQAGGSSGHTLHAVEALACMKHVEVEFYCEGPFAHDKWDYDEGRWATADVPERQADAFWQIFQRCLPSATNVVLKVRAPMDAGEAAPADLTMLAERCPAGIRVSTSRLQKEAGCRFLLRKSLWQQVWHDCSQPATWEVVDISADTTQSVLPPAKTFRGPVGAFYRHDYNVERLFYLYNAQSLLLIQAIEVYYTQNPQAPIVCPVSKCGSRFETPRAWALHASDAYHLKLKLPNETLDMLFSEHDARLERMNQEITDNETRMRLEWGEEGSEQRRKREEDFLHQLQHDPEYAHAKPPRESAIWRRYQVEMNTEMTAE</sequence>
<reference evidence="1" key="1">
    <citation type="journal article" date="2020" name="Stud. Mycol.">
        <title>101 Dothideomycetes genomes: a test case for predicting lifestyles and emergence of pathogens.</title>
        <authorList>
            <person name="Haridas S."/>
            <person name="Albert R."/>
            <person name="Binder M."/>
            <person name="Bloem J."/>
            <person name="Labutti K."/>
            <person name="Salamov A."/>
            <person name="Andreopoulos B."/>
            <person name="Baker S."/>
            <person name="Barry K."/>
            <person name="Bills G."/>
            <person name="Bluhm B."/>
            <person name="Cannon C."/>
            <person name="Castanera R."/>
            <person name="Culley D."/>
            <person name="Daum C."/>
            <person name="Ezra D."/>
            <person name="Gonzalez J."/>
            <person name="Henrissat B."/>
            <person name="Kuo A."/>
            <person name="Liang C."/>
            <person name="Lipzen A."/>
            <person name="Lutzoni F."/>
            <person name="Magnuson J."/>
            <person name="Mondo S."/>
            <person name="Nolan M."/>
            <person name="Ohm R."/>
            <person name="Pangilinan J."/>
            <person name="Park H.-J."/>
            <person name="Ramirez L."/>
            <person name="Alfaro M."/>
            <person name="Sun H."/>
            <person name="Tritt A."/>
            <person name="Yoshinaga Y."/>
            <person name="Zwiers L.-H."/>
            <person name="Turgeon B."/>
            <person name="Goodwin S."/>
            <person name="Spatafora J."/>
            <person name="Crous P."/>
            <person name="Grigoriev I."/>
        </authorList>
    </citation>
    <scope>NUCLEOTIDE SEQUENCE</scope>
    <source>
        <strain evidence="1">CBS 675.92</strain>
    </source>
</reference>
<proteinExistence type="predicted"/>
<gene>
    <name evidence="1" type="ORF">CC80DRAFT_491515</name>
</gene>
<name>A0A6A5U8F4_9PLEO</name>
<dbReference type="AlphaFoldDB" id="A0A6A5U8F4"/>
<protein>
    <submittedName>
        <fullName evidence="1">Uncharacterized protein</fullName>
    </submittedName>
</protein>
<keyword evidence="2" id="KW-1185">Reference proteome</keyword>
<accession>A0A6A5U8F4</accession>
<evidence type="ECO:0000313" key="1">
    <source>
        <dbReference type="EMBL" id="KAF1957397.1"/>
    </source>
</evidence>
<dbReference type="EMBL" id="ML976989">
    <property type="protein sequence ID" value="KAF1957397.1"/>
    <property type="molecule type" value="Genomic_DNA"/>
</dbReference>
<dbReference type="OrthoDB" id="5397557at2759"/>
<organism evidence="1 2">
    <name type="scientific">Byssothecium circinans</name>
    <dbReference type="NCBI Taxonomy" id="147558"/>
    <lineage>
        <taxon>Eukaryota</taxon>
        <taxon>Fungi</taxon>
        <taxon>Dikarya</taxon>
        <taxon>Ascomycota</taxon>
        <taxon>Pezizomycotina</taxon>
        <taxon>Dothideomycetes</taxon>
        <taxon>Pleosporomycetidae</taxon>
        <taxon>Pleosporales</taxon>
        <taxon>Massarineae</taxon>
        <taxon>Massarinaceae</taxon>
        <taxon>Byssothecium</taxon>
    </lineage>
</organism>